<evidence type="ECO:0000313" key="2">
    <source>
        <dbReference type="Proteomes" id="UP000695802"/>
    </source>
</evidence>
<dbReference type="Proteomes" id="UP000695802">
    <property type="component" value="Unassembled WGS sequence"/>
</dbReference>
<name>A0ABS3B6F7_9XANT</name>
<reference evidence="1 2" key="1">
    <citation type="submission" date="2021-02" db="EMBL/GenBank/DDBJ databases">
        <title>Taxonomically Unique Crown Gall-Associated Xanthomonas Stains Have Deficiency in Virulence Repertories.</title>
        <authorList>
            <person name="Mafakheri H."/>
            <person name="Taghavi S.M."/>
            <person name="Dimkic I."/>
            <person name="Nemanja K."/>
            <person name="Osdaghi E."/>
        </authorList>
    </citation>
    <scope>NUCLEOTIDE SEQUENCE [LARGE SCALE GENOMIC DNA]</scope>
    <source>
        <strain evidence="1 2">FX4</strain>
    </source>
</reference>
<proteinExistence type="predicted"/>
<gene>
    <name evidence="1" type="ORF">JR064_18085</name>
</gene>
<keyword evidence="2" id="KW-1185">Reference proteome</keyword>
<protein>
    <submittedName>
        <fullName evidence="1">Uncharacterized protein</fullName>
    </submittedName>
</protein>
<accession>A0ABS3B6F7</accession>
<sequence length="264" mass="27572">MDGSPGAEVVLKQGNQLTIVKHYARTTAAIYIGTTSWDIGAFADVDAIAGNEIAITTPTLLRIVYPRNGSITDHYIGTASRVVAGAVADMDGLPGAEIPLEAGSNLVVYGRNTGLRTTWVTNGTNWKICADIANCASDMNGVAGAELLLALPSEVKIYSLKSGALNSYWIGSQYATLDNGVRDLDGVAGNDVAMAQGGNGNLLILRPASGTLQTINGAGSFGSSWTLVGYANLDGVAGDEIRVRSNSNNRIYRVYPRSGTVSVE</sequence>
<dbReference type="RefSeq" id="WP_206230651.1">
    <property type="nucleotide sequence ID" value="NZ_JAFIWB010000025.1"/>
</dbReference>
<evidence type="ECO:0000313" key="1">
    <source>
        <dbReference type="EMBL" id="MBN6104076.1"/>
    </source>
</evidence>
<dbReference type="EMBL" id="JAFIWB010000025">
    <property type="protein sequence ID" value="MBN6104076.1"/>
    <property type="molecule type" value="Genomic_DNA"/>
</dbReference>
<organism evidence="1 2">
    <name type="scientific">Xanthomonas bonasiae</name>
    <dbReference type="NCBI Taxonomy" id="2810351"/>
    <lineage>
        <taxon>Bacteria</taxon>
        <taxon>Pseudomonadati</taxon>
        <taxon>Pseudomonadota</taxon>
        <taxon>Gammaproteobacteria</taxon>
        <taxon>Lysobacterales</taxon>
        <taxon>Lysobacteraceae</taxon>
        <taxon>Xanthomonas</taxon>
    </lineage>
</organism>
<comment type="caution">
    <text evidence="1">The sequence shown here is derived from an EMBL/GenBank/DDBJ whole genome shotgun (WGS) entry which is preliminary data.</text>
</comment>